<feature type="domain" description="DpnD/PcfM-like C-terminal" evidence="1">
    <location>
        <begin position="4"/>
        <end position="47"/>
    </location>
</feature>
<proteinExistence type="predicted"/>
<evidence type="ECO:0000259" key="1">
    <source>
        <dbReference type="Pfam" id="PF14207"/>
    </source>
</evidence>
<protein>
    <submittedName>
        <fullName evidence="2">DpnD/PcfM-like protein</fullName>
    </submittedName>
</protein>
<reference evidence="3" key="1">
    <citation type="submission" date="2017-07" db="EMBL/GenBank/DDBJ databases">
        <authorList>
            <person name="Varghese N."/>
            <person name="Submissions S."/>
        </authorList>
    </citation>
    <scope>NUCLEOTIDE SEQUENCE [LARGE SCALE GENOMIC DNA]</scope>
    <source>
        <strain evidence="3">NLAE-zl-C134</strain>
    </source>
</reference>
<name>A0A315ZSE6_9FIRM</name>
<evidence type="ECO:0000313" key="3">
    <source>
        <dbReference type="Proteomes" id="UP000254051"/>
    </source>
</evidence>
<dbReference type="AlphaFoldDB" id="A0A315ZSE6"/>
<organism evidence="2 3">
    <name type="scientific">Faecalicatena contorta</name>
    <dbReference type="NCBI Taxonomy" id="39482"/>
    <lineage>
        <taxon>Bacteria</taxon>
        <taxon>Bacillati</taxon>
        <taxon>Bacillota</taxon>
        <taxon>Clostridia</taxon>
        <taxon>Lachnospirales</taxon>
        <taxon>Lachnospiraceae</taxon>
        <taxon>Faecalicatena</taxon>
    </lineage>
</organism>
<keyword evidence="3" id="KW-1185">Reference proteome</keyword>
<gene>
    <name evidence="2" type="ORF">SAMN05216529_11663</name>
</gene>
<dbReference type="EMBL" id="UHJJ01000016">
    <property type="protein sequence ID" value="SUQ15802.1"/>
    <property type="molecule type" value="Genomic_DNA"/>
</dbReference>
<evidence type="ECO:0000313" key="2">
    <source>
        <dbReference type="EMBL" id="SUQ15802.1"/>
    </source>
</evidence>
<dbReference type="InterPro" id="IPR025575">
    <property type="entry name" value="DpnD/PcfM_C"/>
</dbReference>
<dbReference type="OrthoDB" id="9813511at2"/>
<accession>A0A315ZSE6</accession>
<dbReference type="Proteomes" id="UP000254051">
    <property type="component" value="Unassembled WGS sequence"/>
</dbReference>
<sequence>MKEYEVTITETLRKIVPIRAEGRAEAEEVAEKNWNNSQYILSADEFQGVEFRAEERSRTKGLAR</sequence>
<dbReference type="Pfam" id="PF14207">
    <property type="entry name" value="DpnD-PcfM"/>
    <property type="match status" value="1"/>
</dbReference>
<dbReference type="RefSeq" id="WP_109713951.1">
    <property type="nucleotide sequence ID" value="NZ_QGDS01000016.1"/>
</dbReference>